<accession>K1T3A7</accession>
<gene>
    <name evidence="1" type="ORF">LEA_12783</name>
</gene>
<evidence type="ECO:0000313" key="1">
    <source>
        <dbReference type="EMBL" id="EKC60600.1"/>
    </source>
</evidence>
<comment type="caution">
    <text evidence="1">The sequence shown here is derived from an EMBL/GenBank/DDBJ whole genome shotgun (WGS) entry which is preliminary data.</text>
</comment>
<sequence>RSVNDIAPNAFEPVIEEGVRDGSLSVMFPKQAAEAVSLIANIWINPLVFPVDNEELKAKFEFICGITKSIGLDISDIYPLLDKMNSDINL</sequence>
<proteinExistence type="predicted"/>
<feature type="non-terminal residue" evidence="1">
    <location>
        <position position="1"/>
    </location>
</feature>
<dbReference type="AlphaFoldDB" id="K1T3A7"/>
<reference evidence="1" key="1">
    <citation type="journal article" date="2013" name="Environ. Microbiol.">
        <title>Microbiota from the distal guts of lean and obese adolescents exhibit partial functional redundancy besides clear differences in community structure.</title>
        <authorList>
            <person name="Ferrer M."/>
            <person name="Ruiz A."/>
            <person name="Lanza F."/>
            <person name="Haange S.B."/>
            <person name="Oberbach A."/>
            <person name="Till H."/>
            <person name="Bargiela R."/>
            <person name="Campoy C."/>
            <person name="Segura M.T."/>
            <person name="Richter M."/>
            <person name="von Bergen M."/>
            <person name="Seifert J."/>
            <person name="Suarez A."/>
        </authorList>
    </citation>
    <scope>NUCLEOTIDE SEQUENCE</scope>
</reference>
<dbReference type="EMBL" id="AJWY01008659">
    <property type="protein sequence ID" value="EKC60600.1"/>
    <property type="molecule type" value="Genomic_DNA"/>
</dbReference>
<name>K1T3A7_9ZZZZ</name>
<dbReference type="Gene3D" id="1.10.357.10">
    <property type="entry name" value="Tetracycline Repressor, domain 2"/>
    <property type="match status" value="1"/>
</dbReference>
<organism evidence="1">
    <name type="scientific">human gut metagenome</name>
    <dbReference type="NCBI Taxonomy" id="408170"/>
    <lineage>
        <taxon>unclassified sequences</taxon>
        <taxon>metagenomes</taxon>
        <taxon>organismal metagenomes</taxon>
    </lineage>
</organism>
<protein>
    <submittedName>
        <fullName evidence="1">Transcriptional regulator, TetR family</fullName>
    </submittedName>
</protein>